<gene>
    <name evidence="1" type="ORF">PHMEG_00014121</name>
</gene>
<keyword evidence="2" id="KW-1185">Reference proteome</keyword>
<name>A0A225W5P0_9STRA</name>
<accession>A0A225W5P0</accession>
<dbReference type="EMBL" id="NBNE01001782">
    <property type="protein sequence ID" value="OWZ12674.1"/>
    <property type="molecule type" value="Genomic_DNA"/>
</dbReference>
<dbReference type="AlphaFoldDB" id="A0A225W5P0"/>
<dbReference type="Proteomes" id="UP000198211">
    <property type="component" value="Unassembled WGS sequence"/>
</dbReference>
<organism evidence="1 2">
    <name type="scientific">Phytophthora megakarya</name>
    <dbReference type="NCBI Taxonomy" id="4795"/>
    <lineage>
        <taxon>Eukaryota</taxon>
        <taxon>Sar</taxon>
        <taxon>Stramenopiles</taxon>
        <taxon>Oomycota</taxon>
        <taxon>Peronosporomycetes</taxon>
        <taxon>Peronosporales</taxon>
        <taxon>Peronosporaceae</taxon>
        <taxon>Phytophthora</taxon>
    </lineage>
</organism>
<proteinExistence type="predicted"/>
<protein>
    <submittedName>
        <fullName evidence="1">Uncharacterized protein</fullName>
    </submittedName>
</protein>
<evidence type="ECO:0000313" key="2">
    <source>
        <dbReference type="Proteomes" id="UP000198211"/>
    </source>
</evidence>
<sequence length="89" mass="10247">MLIKIVTIARSTVGEKNWKLSPGPCYTNLVNHLATSHPRYGETHDESQRTLVQSFEAYGFVDQHTIEIFKWKEWVISRNTAINEVDAPM</sequence>
<comment type="caution">
    <text evidence="1">The sequence shown here is derived from an EMBL/GenBank/DDBJ whole genome shotgun (WGS) entry which is preliminary data.</text>
</comment>
<reference evidence="2" key="1">
    <citation type="submission" date="2017-03" db="EMBL/GenBank/DDBJ databases">
        <title>Phytopthora megakarya and P. palmivora, two closely related causual agents of cacao black pod achieved similar genome size and gene model numbers by different mechanisms.</title>
        <authorList>
            <person name="Ali S."/>
            <person name="Shao J."/>
            <person name="Larry D.J."/>
            <person name="Kronmiller B."/>
            <person name="Shen D."/>
            <person name="Strem M.D."/>
            <person name="Melnick R.L."/>
            <person name="Guiltinan M.J."/>
            <person name="Tyler B.M."/>
            <person name="Meinhardt L.W."/>
            <person name="Bailey B.A."/>
        </authorList>
    </citation>
    <scope>NUCLEOTIDE SEQUENCE [LARGE SCALE GENOMIC DNA]</scope>
    <source>
        <strain evidence="2">zdho120</strain>
    </source>
</reference>
<evidence type="ECO:0000313" key="1">
    <source>
        <dbReference type="EMBL" id="OWZ12674.1"/>
    </source>
</evidence>
<dbReference type="OrthoDB" id="126948at2759"/>